<feature type="transmembrane region" description="Helical" evidence="11">
    <location>
        <begin position="253"/>
        <end position="274"/>
    </location>
</feature>
<dbReference type="EMBL" id="CP048985">
    <property type="protein sequence ID" value="QID78396.1"/>
    <property type="molecule type" value="Genomic_DNA"/>
</dbReference>
<accession>A0A6C1DMV1</accession>
<sequence>MIQMVPIYSCSALLRRTIPKRPFYHVLSGLTVRFKVNPQLNYNLFRDLTRREYATNPSKTPHIKSKLLNIPNILTLSRIGCTPFIGLFIITNNLTPALGLFAFSSITDFMDGYIARKYGLKTIAGTILDPLADKLLMITTTLALSVPSGPQIIPVSIAAIILGRDVLLAISALFIRYSTLKLKYPGRVAWNSYWDIVRYPSAEVRPSQLSKWNTFFQMVYLGSGVLLLLYEKEEGCEKTEEDFEDRKQDFQKAFSYLGYVTATTTIMSGVSYALKRNAFKLLK</sequence>
<dbReference type="GO" id="GO:0032049">
    <property type="term" value="P:cardiolipin biosynthetic process"/>
    <property type="evidence" value="ECO:0007669"/>
    <property type="project" value="TreeGrafter"/>
</dbReference>
<evidence type="ECO:0000256" key="6">
    <source>
        <dbReference type="ARBA" id="ARBA00023098"/>
    </source>
</evidence>
<feature type="transmembrane region" description="Helical" evidence="11">
    <location>
        <begin position="152"/>
        <end position="175"/>
    </location>
</feature>
<dbReference type="GO" id="GO:0043337">
    <property type="term" value="F:cardiolipin synthase (CMP-forming)"/>
    <property type="evidence" value="ECO:0007669"/>
    <property type="project" value="TreeGrafter"/>
</dbReference>
<dbReference type="GO" id="GO:0016020">
    <property type="term" value="C:membrane"/>
    <property type="evidence" value="ECO:0007669"/>
    <property type="project" value="UniProtKB-SubCell"/>
</dbReference>
<evidence type="ECO:0000256" key="8">
    <source>
        <dbReference type="ARBA" id="ARBA00023209"/>
    </source>
</evidence>
<keyword evidence="13" id="KW-1185">Reference proteome</keyword>
<name>A0A6C1DMV1_SACPS</name>
<dbReference type="InterPro" id="IPR048254">
    <property type="entry name" value="CDP_ALCOHOL_P_TRANSF_CS"/>
</dbReference>
<dbReference type="PANTHER" id="PTHR14269:SF60">
    <property type="entry name" value="CARDIOLIPIN SYNTHASE (CMP-FORMING)"/>
    <property type="match status" value="1"/>
</dbReference>
<dbReference type="Proteomes" id="UP000501346">
    <property type="component" value="Chromosome ScIV"/>
</dbReference>
<keyword evidence="4 11" id="KW-0812">Transmembrane</keyword>
<dbReference type="FunFam" id="1.20.120.1760:FF:000017">
    <property type="entry name" value="Phosphatidyl synthase"/>
    <property type="match status" value="1"/>
</dbReference>
<evidence type="ECO:0000256" key="1">
    <source>
        <dbReference type="ARBA" id="ARBA00004141"/>
    </source>
</evidence>
<dbReference type="Pfam" id="PF01066">
    <property type="entry name" value="CDP-OH_P_transf"/>
    <property type="match status" value="1"/>
</dbReference>
<keyword evidence="5 11" id="KW-1133">Transmembrane helix</keyword>
<dbReference type="PROSITE" id="PS00379">
    <property type="entry name" value="CDP_ALCOHOL_P_TRANSF"/>
    <property type="match status" value="1"/>
</dbReference>
<dbReference type="GO" id="GO:0005739">
    <property type="term" value="C:mitochondrion"/>
    <property type="evidence" value="ECO:0007669"/>
    <property type="project" value="TreeGrafter"/>
</dbReference>
<keyword evidence="6" id="KW-0443">Lipid metabolism</keyword>
<evidence type="ECO:0000256" key="11">
    <source>
        <dbReference type="SAM" id="Phobius"/>
    </source>
</evidence>
<proteinExistence type="inferred from homology"/>
<comment type="similarity">
    <text evidence="10">Belongs to the CDP-alcohol phosphatidyltransferase class-I family.</text>
</comment>
<evidence type="ECO:0000313" key="12">
    <source>
        <dbReference type="EMBL" id="QID78396.1"/>
    </source>
</evidence>
<dbReference type="Gene3D" id="1.20.120.1760">
    <property type="match status" value="1"/>
</dbReference>
<organism evidence="12 13">
    <name type="scientific">Saccharomyces pastorianus</name>
    <name type="common">Lager yeast</name>
    <name type="synonym">Saccharomyces cerevisiae x Saccharomyces eubayanus</name>
    <dbReference type="NCBI Taxonomy" id="27292"/>
    <lineage>
        <taxon>Eukaryota</taxon>
        <taxon>Fungi</taxon>
        <taxon>Dikarya</taxon>
        <taxon>Ascomycota</taxon>
        <taxon>Saccharomycotina</taxon>
        <taxon>Saccharomycetes</taxon>
        <taxon>Saccharomycetales</taxon>
        <taxon>Saccharomycetaceae</taxon>
        <taxon>Saccharomyces</taxon>
    </lineage>
</organism>
<dbReference type="InterPro" id="IPR043130">
    <property type="entry name" value="CDP-OH_PTrfase_TM_dom"/>
</dbReference>
<dbReference type="OrthoDB" id="10020554at2759"/>
<evidence type="ECO:0000256" key="5">
    <source>
        <dbReference type="ARBA" id="ARBA00022989"/>
    </source>
</evidence>
<reference evidence="12 13" key="1">
    <citation type="journal article" date="2019" name="BMC Genomics">
        <title>Chromosome level assembly and comparative genome analysis confirm lager-brewing yeasts originated from a single hybridization.</title>
        <authorList>
            <person name="Salazar A.N."/>
            <person name="Gorter de Vries A.R."/>
            <person name="van den Broek M."/>
            <person name="Brouwers N."/>
            <person name="de la Torre Cortes P."/>
            <person name="Kuijpers N.G.A."/>
            <person name="Daran J.G."/>
            <person name="Abeel T."/>
        </authorList>
    </citation>
    <scope>NUCLEOTIDE SEQUENCE [LARGE SCALE GENOMIC DNA]</scope>
    <source>
        <strain evidence="12 13">CBS 1483</strain>
    </source>
</reference>
<evidence type="ECO:0000256" key="2">
    <source>
        <dbReference type="ARBA" id="ARBA00022516"/>
    </source>
</evidence>
<protein>
    <submittedName>
        <fullName evidence="12">Cardiolipin synthase</fullName>
    </submittedName>
</protein>
<gene>
    <name evidence="12" type="primary">CRD1_1</name>
    <name evidence="12" type="ORF">GRS66_000602</name>
</gene>
<evidence type="ECO:0000256" key="9">
    <source>
        <dbReference type="ARBA" id="ARBA00023264"/>
    </source>
</evidence>
<evidence type="ECO:0000313" key="13">
    <source>
        <dbReference type="Proteomes" id="UP000501346"/>
    </source>
</evidence>
<dbReference type="InterPro" id="IPR050324">
    <property type="entry name" value="CDP-alcohol_PTase-I"/>
</dbReference>
<dbReference type="InterPro" id="IPR000462">
    <property type="entry name" value="CDP-OH_P_trans"/>
</dbReference>
<dbReference type="AlphaFoldDB" id="A0A6C1DMV1"/>
<keyword evidence="9" id="KW-1208">Phospholipid metabolism</keyword>
<evidence type="ECO:0000256" key="4">
    <source>
        <dbReference type="ARBA" id="ARBA00022692"/>
    </source>
</evidence>
<keyword evidence="3 10" id="KW-0808">Transferase</keyword>
<keyword evidence="2" id="KW-0444">Lipid biosynthesis</keyword>
<keyword evidence="7 11" id="KW-0472">Membrane</keyword>
<dbReference type="SMR" id="A0A6C1DMV1"/>
<dbReference type="PANTHER" id="PTHR14269">
    <property type="entry name" value="CDP-DIACYLGLYCEROL--GLYCEROL-3-PHOSPHATE 3-PHOSPHATIDYLTRANSFERASE-RELATED"/>
    <property type="match status" value="1"/>
</dbReference>
<evidence type="ECO:0000256" key="3">
    <source>
        <dbReference type="ARBA" id="ARBA00022679"/>
    </source>
</evidence>
<evidence type="ECO:0000256" key="7">
    <source>
        <dbReference type="ARBA" id="ARBA00023136"/>
    </source>
</evidence>
<keyword evidence="8" id="KW-0594">Phospholipid biosynthesis</keyword>
<comment type="subcellular location">
    <subcellularLocation>
        <location evidence="1">Membrane</location>
        <topology evidence="1">Multi-pass membrane protein</topology>
    </subcellularLocation>
</comment>
<evidence type="ECO:0000256" key="10">
    <source>
        <dbReference type="RuleBase" id="RU003750"/>
    </source>
</evidence>